<dbReference type="STRING" id="390270.SAMN04488005_0845"/>
<organism evidence="1 2">
    <name type="scientific">Yoonia tamlensis</name>
    <dbReference type="NCBI Taxonomy" id="390270"/>
    <lineage>
        <taxon>Bacteria</taxon>
        <taxon>Pseudomonadati</taxon>
        <taxon>Pseudomonadota</taxon>
        <taxon>Alphaproteobacteria</taxon>
        <taxon>Rhodobacterales</taxon>
        <taxon>Paracoccaceae</taxon>
        <taxon>Yoonia</taxon>
    </lineage>
</organism>
<evidence type="ECO:0000313" key="1">
    <source>
        <dbReference type="EMBL" id="SFR35629.1"/>
    </source>
</evidence>
<reference evidence="2" key="1">
    <citation type="submission" date="2016-10" db="EMBL/GenBank/DDBJ databases">
        <authorList>
            <person name="Varghese N."/>
            <person name="Submissions S."/>
        </authorList>
    </citation>
    <scope>NUCLEOTIDE SEQUENCE [LARGE SCALE GENOMIC DNA]</scope>
    <source>
        <strain evidence="2">DSM 26879</strain>
    </source>
</reference>
<gene>
    <name evidence="1" type="ORF">SAMN04488005_0845</name>
</gene>
<accession>A0A1I6G0C5</accession>
<dbReference type="EMBL" id="FOYP01000001">
    <property type="protein sequence ID" value="SFR35629.1"/>
    <property type="molecule type" value="Genomic_DNA"/>
</dbReference>
<dbReference type="OrthoDB" id="154708at2"/>
<name>A0A1I6G0C5_9RHOB</name>
<evidence type="ECO:0008006" key="3">
    <source>
        <dbReference type="Google" id="ProtNLM"/>
    </source>
</evidence>
<dbReference type="AlphaFoldDB" id="A0A1I6G0C5"/>
<protein>
    <recommendedName>
        <fullName evidence="3">Pentapeptide repeat-containing protein</fullName>
    </recommendedName>
</protein>
<dbReference type="Proteomes" id="UP000199478">
    <property type="component" value="Unassembled WGS sequence"/>
</dbReference>
<sequence length="174" mass="18663">MRAVNADLLVDDCTRCAALCCMAFAFDNGGGFGVDKQAGQACPHLAANGGCAIYDQRDARGFSGCAKFTCNGSGQRVTQEVFAGQNWRDDPALTIPMMQAFAMARAVHALLLLLQTAQKLPLNGDQSREIVGFIAALTPAGQMSQGWLRDVTNSDIESRVHRFLRSLAPLVGNR</sequence>
<proteinExistence type="predicted"/>
<evidence type="ECO:0000313" key="2">
    <source>
        <dbReference type="Proteomes" id="UP000199478"/>
    </source>
</evidence>
<dbReference type="RefSeq" id="WP_090196825.1">
    <property type="nucleotide sequence ID" value="NZ_FOYP01000001.1"/>
</dbReference>
<keyword evidence="2" id="KW-1185">Reference proteome</keyword>